<comment type="caution">
    <text evidence="2">The sequence shown here is derived from an EMBL/GenBank/DDBJ whole genome shotgun (WGS) entry which is preliminary data.</text>
</comment>
<dbReference type="RefSeq" id="WP_161822079.1">
    <property type="nucleotide sequence ID" value="NZ_LSRS01000003.1"/>
</dbReference>
<keyword evidence="1" id="KW-0812">Transmembrane</keyword>
<dbReference type="EMBL" id="LSRS01000003">
    <property type="protein sequence ID" value="KAF1085640.1"/>
    <property type="molecule type" value="Genomic_DNA"/>
</dbReference>
<accession>A0A9D2WR77</accession>
<evidence type="ECO:0008006" key="4">
    <source>
        <dbReference type="Google" id="ProtNLM"/>
    </source>
</evidence>
<keyword evidence="3" id="KW-1185">Reference proteome</keyword>
<proteinExistence type="predicted"/>
<protein>
    <recommendedName>
        <fullName evidence="4">Membrane protein (TIGR04086 family)</fullName>
    </recommendedName>
</protein>
<evidence type="ECO:0000256" key="1">
    <source>
        <dbReference type="SAM" id="Phobius"/>
    </source>
</evidence>
<name>A0A9D2WR77_9FIRM</name>
<evidence type="ECO:0000313" key="2">
    <source>
        <dbReference type="EMBL" id="KAF1085640.1"/>
    </source>
</evidence>
<gene>
    <name evidence="2" type="ORF">SPSYN_01783</name>
</gene>
<reference evidence="2" key="1">
    <citation type="submission" date="2016-02" db="EMBL/GenBank/DDBJ databases">
        <title>Draft Genome Sequence of Sporotomaculum syntrophicum Strain FB, a Syntrophic Benzoate Degrader.</title>
        <authorList>
            <person name="Nobu M.K."/>
            <person name="Narihiro T."/>
            <person name="Qiu Y.-L."/>
            <person name="Ohashi A."/>
            <person name="Liu W.-T."/>
            <person name="Yuji S."/>
        </authorList>
    </citation>
    <scope>NUCLEOTIDE SEQUENCE</scope>
    <source>
        <strain evidence="2">FB</strain>
    </source>
</reference>
<dbReference type="OrthoDB" id="1808600at2"/>
<dbReference type="Pfam" id="PF12670">
    <property type="entry name" value="DUF3792"/>
    <property type="match status" value="1"/>
</dbReference>
<feature type="transmembrane region" description="Helical" evidence="1">
    <location>
        <begin position="20"/>
        <end position="48"/>
    </location>
</feature>
<sequence length="156" mass="16478">MFKGITLVSWSRRNGQAGLLNPGAVWSGLVWALMSTVFICTALMLWVFMTAGEVYHFSVLLKAGIGIGALLGGAVSGKTAGYLGWLHGVTVGFIYFLAVLLLLIVWSNGLSTLPVWFGYGLALLLLSAAGGVAGVNISAASRSSSINSRQRKRFPV</sequence>
<keyword evidence="1" id="KW-1133">Transmembrane helix</keyword>
<organism evidence="2 3">
    <name type="scientific">Sporotomaculum syntrophicum</name>
    <dbReference type="NCBI Taxonomy" id="182264"/>
    <lineage>
        <taxon>Bacteria</taxon>
        <taxon>Bacillati</taxon>
        <taxon>Bacillota</taxon>
        <taxon>Clostridia</taxon>
        <taxon>Eubacteriales</taxon>
        <taxon>Desulfallaceae</taxon>
        <taxon>Sporotomaculum</taxon>
    </lineage>
</organism>
<keyword evidence="1" id="KW-0472">Membrane</keyword>
<dbReference type="Proteomes" id="UP000798488">
    <property type="component" value="Unassembled WGS sequence"/>
</dbReference>
<evidence type="ECO:0000313" key="3">
    <source>
        <dbReference type="Proteomes" id="UP000798488"/>
    </source>
</evidence>
<feature type="transmembrane region" description="Helical" evidence="1">
    <location>
        <begin position="82"/>
        <end position="104"/>
    </location>
</feature>
<dbReference type="NCBIfam" id="TIGR04086">
    <property type="entry name" value="TIGR04086_membr"/>
    <property type="match status" value="1"/>
</dbReference>
<dbReference type="InterPro" id="IPR023804">
    <property type="entry name" value="DUF3792_TM"/>
</dbReference>
<feature type="transmembrane region" description="Helical" evidence="1">
    <location>
        <begin position="54"/>
        <end position="75"/>
    </location>
</feature>
<dbReference type="AlphaFoldDB" id="A0A9D2WR77"/>
<feature type="transmembrane region" description="Helical" evidence="1">
    <location>
        <begin position="116"/>
        <end position="139"/>
    </location>
</feature>